<proteinExistence type="predicted"/>
<dbReference type="SUPFAM" id="SSF53335">
    <property type="entry name" value="S-adenosyl-L-methionine-dependent methyltransferases"/>
    <property type="match status" value="1"/>
</dbReference>
<evidence type="ECO:0000259" key="2">
    <source>
        <dbReference type="Pfam" id="PF08123"/>
    </source>
</evidence>
<gene>
    <name evidence="3" type="ORF">SEMRO_1460_G274640.1</name>
</gene>
<dbReference type="Proteomes" id="UP001153069">
    <property type="component" value="Unassembled WGS sequence"/>
</dbReference>
<feature type="region of interest" description="Disordered" evidence="1">
    <location>
        <begin position="428"/>
        <end position="448"/>
    </location>
</feature>
<evidence type="ECO:0000313" key="4">
    <source>
        <dbReference type="Proteomes" id="UP001153069"/>
    </source>
</evidence>
<name>A0A9N8ERK6_9STRA</name>
<dbReference type="GO" id="GO:0031151">
    <property type="term" value="F:histone H3K79 methyltransferase activity"/>
    <property type="evidence" value="ECO:0007669"/>
    <property type="project" value="InterPro"/>
</dbReference>
<feature type="domain" description="DOT1" evidence="2">
    <location>
        <begin position="96"/>
        <end position="228"/>
    </location>
</feature>
<protein>
    <recommendedName>
        <fullName evidence="2">DOT1 domain-containing protein</fullName>
    </recommendedName>
</protein>
<evidence type="ECO:0000256" key="1">
    <source>
        <dbReference type="SAM" id="MobiDB-lite"/>
    </source>
</evidence>
<accession>A0A9N8ERK6</accession>
<dbReference type="EMBL" id="CAICTM010001458">
    <property type="protein sequence ID" value="CAB9523829.1"/>
    <property type="molecule type" value="Genomic_DNA"/>
</dbReference>
<dbReference type="AlphaFoldDB" id="A0A9N8ERK6"/>
<dbReference type="Gene3D" id="3.40.50.150">
    <property type="entry name" value="Vaccinia Virus protein VP39"/>
    <property type="match status" value="1"/>
</dbReference>
<evidence type="ECO:0000313" key="3">
    <source>
        <dbReference type="EMBL" id="CAB9523829.1"/>
    </source>
</evidence>
<dbReference type="InterPro" id="IPR029063">
    <property type="entry name" value="SAM-dependent_MTases_sf"/>
</dbReference>
<dbReference type="Pfam" id="PF08123">
    <property type="entry name" value="DOT1"/>
    <property type="match status" value="1"/>
</dbReference>
<sequence length="477" mass="52469">MPRPPPSTVGASALQLAKSILLSSSSNQDRNKGLRELTQILTTTNPPLFTPRVPTPYVATLEQQQRLQTIQARAATILPDLLVLDQSEEDLQKKQENTQSNQTYGTTPAETIFTLLNVLYPHGSSDPQGSFIDAGSGQGIPALAAALSNKFHLARGIEYEPKWHCHAMALQKAYQENTTELQLPKACPLDYRCGDMTIPASFEGASFVFSNCVLFDAELCQSVSHRLEEDLATKDDVFVVTMSRRLALPSFDLVDVLSLNANEGLFTFYLNQKANIGTSLFHATSDSETMRLLRESNDTDEHEPPYCWEELIEFALLESDPKVGMPFLIAIAASEPSTRTLGQHVALWNTLQMSMDGNLPTKALGSMLLRAMVDHPTGRRSVTMNADLCGRIIAMIGDDTEHPAVRTNLLDVVSNLLHDAPLSQFSDELDGALGGRGSGDDDDEDEAGNSINEALEECLTMRRWWEGHQRGIPGIRN</sequence>
<organism evidence="3 4">
    <name type="scientific">Seminavis robusta</name>
    <dbReference type="NCBI Taxonomy" id="568900"/>
    <lineage>
        <taxon>Eukaryota</taxon>
        <taxon>Sar</taxon>
        <taxon>Stramenopiles</taxon>
        <taxon>Ochrophyta</taxon>
        <taxon>Bacillariophyta</taxon>
        <taxon>Bacillariophyceae</taxon>
        <taxon>Bacillariophycidae</taxon>
        <taxon>Naviculales</taxon>
        <taxon>Naviculaceae</taxon>
        <taxon>Seminavis</taxon>
    </lineage>
</organism>
<dbReference type="InterPro" id="IPR025789">
    <property type="entry name" value="DOT1_dom"/>
</dbReference>
<dbReference type="OrthoDB" id="443402at2759"/>
<comment type="caution">
    <text evidence="3">The sequence shown here is derived from an EMBL/GenBank/DDBJ whole genome shotgun (WGS) entry which is preliminary data.</text>
</comment>
<keyword evidence="4" id="KW-1185">Reference proteome</keyword>
<reference evidence="3" key="1">
    <citation type="submission" date="2020-06" db="EMBL/GenBank/DDBJ databases">
        <authorList>
            <consortium name="Plant Systems Biology data submission"/>
        </authorList>
    </citation>
    <scope>NUCLEOTIDE SEQUENCE</scope>
    <source>
        <strain evidence="3">D6</strain>
    </source>
</reference>